<dbReference type="InterPro" id="IPR000719">
    <property type="entry name" value="Prot_kinase_dom"/>
</dbReference>
<evidence type="ECO:0000313" key="5">
    <source>
        <dbReference type="EMBL" id="TNJ29394.1"/>
    </source>
</evidence>
<feature type="domain" description="Protein kinase" evidence="4">
    <location>
        <begin position="8"/>
        <end position="269"/>
    </location>
</feature>
<sequence>MSFRDLYDLSYHILGTGTTGTVHYGTEIRTNRAVAIKVLDKKQVKFDPETFKYESELVLSLCHPNIARVHGFYESWDRVYIVQELCTGGDIFTYVIERKYYSEDDARGLVRQICQALCYLHSRNIAHLGIKPENLLMQPTQGESREFNSTVKLIDTMLSQYLHGGPPELQTHYIAFASPEVLQKRPYSTEPDVYAMGVTTYLLLGGILPFDETEDKAEIITKKENKDWAFASPNFDGISTEAKDFISRCLDPDPTTRITSFEALRHPWICNPPPHIVPLSGTQSQLERYLASLKFRALVRASDS</sequence>
<evidence type="ECO:0000259" key="4">
    <source>
        <dbReference type="PROSITE" id="PS50011"/>
    </source>
</evidence>
<proteinExistence type="predicted"/>
<dbReference type="VEuPathDB" id="GiardiaDB:GMRT_15991"/>
<dbReference type="InterPro" id="IPR011009">
    <property type="entry name" value="Kinase-like_dom_sf"/>
</dbReference>
<feature type="binding site" evidence="3">
    <location>
        <position position="37"/>
    </location>
    <ligand>
        <name>ATP</name>
        <dbReference type="ChEBI" id="CHEBI:30616"/>
    </ligand>
</feature>
<keyword evidence="5" id="KW-0418">Kinase</keyword>
<dbReference type="PROSITE" id="PS50011">
    <property type="entry name" value="PROTEIN_KINASE_DOM"/>
    <property type="match status" value="1"/>
</dbReference>
<dbReference type="InterPro" id="IPR017441">
    <property type="entry name" value="Protein_kinase_ATP_BS"/>
</dbReference>
<keyword evidence="1 3" id="KW-0547">Nucleotide-binding</keyword>
<dbReference type="GO" id="GO:0005524">
    <property type="term" value="F:ATP binding"/>
    <property type="evidence" value="ECO:0007669"/>
    <property type="project" value="UniProtKB-UniRule"/>
</dbReference>
<comment type="caution">
    <text evidence="5">The sequence shown here is derived from an EMBL/GenBank/DDBJ whole genome shotgun (WGS) entry which is preliminary data.</text>
</comment>
<evidence type="ECO:0000313" key="6">
    <source>
        <dbReference type="Proteomes" id="UP000315496"/>
    </source>
</evidence>
<name>A0A4Z1SU69_GIAMU</name>
<dbReference type="SUPFAM" id="SSF56112">
    <property type="entry name" value="Protein kinase-like (PK-like)"/>
    <property type="match status" value="1"/>
</dbReference>
<evidence type="ECO:0000256" key="2">
    <source>
        <dbReference type="ARBA" id="ARBA00022840"/>
    </source>
</evidence>
<dbReference type="Gene3D" id="1.10.510.10">
    <property type="entry name" value="Transferase(Phosphotransferase) domain 1"/>
    <property type="match status" value="1"/>
</dbReference>
<reference evidence="5 6" key="1">
    <citation type="submission" date="2019-05" db="EMBL/GenBank/DDBJ databases">
        <title>The compact genome of Giardia muris reveals important steps in the evolution of intestinal protozoan parasites.</title>
        <authorList>
            <person name="Xu F."/>
            <person name="Jimenez-Gonzalez A."/>
            <person name="Einarsson E."/>
            <person name="Astvaldsson A."/>
            <person name="Peirasmaki D."/>
            <person name="Eckmann L."/>
            <person name="Andersson J.O."/>
            <person name="Svard S.G."/>
            <person name="Jerlstrom-Hultqvist J."/>
        </authorList>
    </citation>
    <scope>NUCLEOTIDE SEQUENCE [LARGE SCALE GENOMIC DNA]</scope>
    <source>
        <strain evidence="5 6">Roberts-Thomson</strain>
    </source>
</reference>
<protein>
    <submittedName>
        <fullName evidence="5">Kinase, CAMK CAMK1</fullName>
    </submittedName>
</protein>
<dbReference type="PANTHER" id="PTHR24347">
    <property type="entry name" value="SERINE/THREONINE-PROTEIN KINASE"/>
    <property type="match status" value="1"/>
</dbReference>
<dbReference type="OrthoDB" id="40902at2759"/>
<dbReference type="GO" id="GO:0004672">
    <property type="term" value="F:protein kinase activity"/>
    <property type="evidence" value="ECO:0007669"/>
    <property type="project" value="InterPro"/>
</dbReference>
<dbReference type="EMBL" id="VDLU01000001">
    <property type="protein sequence ID" value="TNJ29394.1"/>
    <property type="molecule type" value="Genomic_DNA"/>
</dbReference>
<dbReference type="PROSITE" id="PS00107">
    <property type="entry name" value="PROTEIN_KINASE_ATP"/>
    <property type="match status" value="1"/>
</dbReference>
<organism evidence="5 6">
    <name type="scientific">Giardia muris</name>
    <dbReference type="NCBI Taxonomy" id="5742"/>
    <lineage>
        <taxon>Eukaryota</taxon>
        <taxon>Metamonada</taxon>
        <taxon>Diplomonadida</taxon>
        <taxon>Hexamitidae</taxon>
        <taxon>Giardiinae</taxon>
        <taxon>Giardia</taxon>
    </lineage>
</organism>
<keyword evidence="2 3" id="KW-0067">ATP-binding</keyword>
<gene>
    <name evidence="5" type="ORF">GMRT_15991</name>
</gene>
<keyword evidence="5" id="KW-0808">Transferase</keyword>
<accession>A0A4Z1SU69</accession>
<dbReference type="FunFam" id="1.10.510.10:FF:000571">
    <property type="entry name" value="Maternal embryonic leucine zipper kinase"/>
    <property type="match status" value="1"/>
</dbReference>
<evidence type="ECO:0000256" key="1">
    <source>
        <dbReference type="ARBA" id="ARBA00022741"/>
    </source>
</evidence>
<keyword evidence="6" id="KW-1185">Reference proteome</keyword>
<dbReference type="AlphaFoldDB" id="A0A4Z1SU69"/>
<dbReference type="Proteomes" id="UP000315496">
    <property type="component" value="Chromosome 1"/>
</dbReference>
<evidence type="ECO:0000256" key="3">
    <source>
        <dbReference type="PROSITE-ProRule" id="PRU10141"/>
    </source>
</evidence>
<dbReference type="Pfam" id="PF00069">
    <property type="entry name" value="Pkinase"/>
    <property type="match status" value="1"/>
</dbReference>